<dbReference type="SUPFAM" id="SSF53448">
    <property type="entry name" value="Nucleotide-diphospho-sugar transferases"/>
    <property type="match status" value="1"/>
</dbReference>
<dbReference type="RefSeq" id="WP_144234838.1">
    <property type="nucleotide sequence ID" value="NZ_QMIF01000004.1"/>
</dbReference>
<protein>
    <submittedName>
        <fullName evidence="4">Phosphocholine cytidylyltransferase family protein</fullName>
    </submittedName>
</protein>
<keyword evidence="2 4" id="KW-0548">Nucleotidyltransferase</keyword>
<dbReference type="Proteomes" id="UP000434052">
    <property type="component" value="Unassembled WGS sequence"/>
</dbReference>
<dbReference type="GO" id="GO:0016779">
    <property type="term" value="F:nucleotidyltransferase activity"/>
    <property type="evidence" value="ECO:0007669"/>
    <property type="project" value="UniProtKB-KW"/>
</dbReference>
<comment type="caution">
    <text evidence="4">The sequence shown here is derived from an EMBL/GenBank/DDBJ whole genome shotgun (WGS) entry which is preliminary data.</text>
</comment>
<evidence type="ECO:0000256" key="2">
    <source>
        <dbReference type="ARBA" id="ARBA00022695"/>
    </source>
</evidence>
<evidence type="ECO:0000256" key="1">
    <source>
        <dbReference type="ARBA" id="ARBA00022679"/>
    </source>
</evidence>
<dbReference type="AlphaFoldDB" id="A0A6P1ZKK2"/>
<dbReference type="OrthoDB" id="9788272at2"/>
<dbReference type="PANTHER" id="PTHR43584:SF8">
    <property type="entry name" value="N-ACETYLMURAMATE ALPHA-1-PHOSPHATE URIDYLYLTRANSFERASE"/>
    <property type="match status" value="1"/>
</dbReference>
<name>A0A6P1ZKK2_9BACT</name>
<gene>
    <name evidence="4" type="ORF">DQK91_07670</name>
</gene>
<dbReference type="CDD" id="cd02523">
    <property type="entry name" value="PC_cytidylyltransferase"/>
    <property type="match status" value="1"/>
</dbReference>
<dbReference type="Gene3D" id="3.90.550.10">
    <property type="entry name" value="Spore Coat Polysaccharide Biosynthesis Protein SpsA, Chain A"/>
    <property type="match status" value="1"/>
</dbReference>
<evidence type="ECO:0000259" key="3">
    <source>
        <dbReference type="Pfam" id="PF12804"/>
    </source>
</evidence>
<feature type="domain" description="MobA-like NTP transferase" evidence="3">
    <location>
        <begin position="3"/>
        <end position="152"/>
    </location>
</feature>
<evidence type="ECO:0000313" key="5">
    <source>
        <dbReference type="Proteomes" id="UP000434052"/>
    </source>
</evidence>
<evidence type="ECO:0000313" key="4">
    <source>
        <dbReference type="EMBL" id="TVM34445.1"/>
    </source>
</evidence>
<sequence length="223" mass="24956">MKAVILAAGVGSRLGRPFPKSLSILPTGETILGRQIRLFREAGVREIIVVVGFKKTLIMEQHPNVYYRYNPVFYITNTSKSLLCGLEDLDDDVLWVNGDVVFDPGVVQGVMATTHNVVAVDRKKCGEEEVKYRTDEDGRITAISKTIENGEGEAVGMNKVLAAHVPALARALARCEDQDYFERGLEYMIRDKVPFKPLDISEHRCIEVDFPEDWHAAQQMFAG</sequence>
<dbReference type="PANTHER" id="PTHR43584">
    <property type="entry name" value="NUCLEOTIDYL TRANSFERASE"/>
    <property type="match status" value="1"/>
</dbReference>
<dbReference type="InterPro" id="IPR050065">
    <property type="entry name" value="GlmU-like"/>
</dbReference>
<dbReference type="InterPro" id="IPR029044">
    <property type="entry name" value="Nucleotide-diphossugar_trans"/>
</dbReference>
<dbReference type="EMBL" id="QMIF01000004">
    <property type="protein sequence ID" value="TVM34445.1"/>
    <property type="molecule type" value="Genomic_DNA"/>
</dbReference>
<reference evidence="4 5" key="1">
    <citation type="submission" date="2018-06" db="EMBL/GenBank/DDBJ databases">
        <title>Complete genome of Desulfovibrio marinus P48SEP.</title>
        <authorList>
            <person name="Crispim J.S."/>
            <person name="Vidigal P.M.P."/>
            <person name="Silva L.C.F."/>
            <person name="Araujo L.C."/>
            <person name="Laguardia C.N."/>
            <person name="Dias R.S."/>
            <person name="Sousa M.P."/>
            <person name="Paula S.O."/>
            <person name="Silva C."/>
        </authorList>
    </citation>
    <scope>NUCLEOTIDE SEQUENCE [LARGE SCALE GENOMIC DNA]</scope>
    <source>
        <strain evidence="4 5">P48SEP</strain>
    </source>
</reference>
<dbReference type="InterPro" id="IPR025877">
    <property type="entry name" value="MobA-like_NTP_Trfase"/>
</dbReference>
<organism evidence="4 5">
    <name type="scientific">Oceanidesulfovibrio marinus</name>
    <dbReference type="NCBI Taxonomy" id="370038"/>
    <lineage>
        <taxon>Bacteria</taxon>
        <taxon>Pseudomonadati</taxon>
        <taxon>Thermodesulfobacteriota</taxon>
        <taxon>Desulfovibrionia</taxon>
        <taxon>Desulfovibrionales</taxon>
        <taxon>Desulfovibrionaceae</taxon>
        <taxon>Oceanidesulfovibrio</taxon>
    </lineage>
</organism>
<accession>A0A6P1ZKK2</accession>
<proteinExistence type="predicted"/>
<keyword evidence="1 4" id="KW-0808">Transferase</keyword>
<dbReference type="Pfam" id="PF12804">
    <property type="entry name" value="NTP_transf_3"/>
    <property type="match status" value="1"/>
</dbReference>